<reference evidence="1 2" key="1">
    <citation type="journal article" date="2012" name="J. Bacteriol.">
        <title>Genome sequence of "Candidatus Nitrosopumilus salaria" BD31, an ammonia-oxidizing archaeon from the San Francisco Bay estuary.</title>
        <authorList>
            <person name="Mosier A.C."/>
            <person name="Allen E.E."/>
            <person name="Kim M."/>
            <person name="Ferriera S."/>
            <person name="Francis C.A."/>
        </authorList>
    </citation>
    <scope>NUCLEOTIDE SEQUENCE [LARGE SCALE GENOMIC DNA]</scope>
    <source>
        <strain evidence="1 2">BD31</strain>
    </source>
</reference>
<feature type="non-terminal residue" evidence="1">
    <location>
        <position position="106"/>
    </location>
</feature>
<evidence type="ECO:0000313" key="1">
    <source>
        <dbReference type="EMBL" id="EIJ64898.1"/>
    </source>
</evidence>
<name>I3CZK5_9ARCH</name>
<gene>
    <name evidence="1" type="ORF">BD31_I0919</name>
</gene>
<dbReference type="AlphaFoldDB" id="I3CZK5"/>
<dbReference type="EMBL" id="AEXL02000168">
    <property type="protein sequence ID" value="EIJ64898.1"/>
    <property type="molecule type" value="Genomic_DNA"/>
</dbReference>
<dbReference type="Proteomes" id="UP000003423">
    <property type="component" value="Unassembled WGS sequence"/>
</dbReference>
<keyword evidence="2" id="KW-1185">Reference proteome</keyword>
<comment type="caution">
    <text evidence="1">The sequence shown here is derived from an EMBL/GenBank/DDBJ whole genome shotgun (WGS) entry which is preliminary data.</text>
</comment>
<sequence>MIIGFSLLILYSSTSTIFAEFDNANTYVEIFPQTIVSNEKANVRISTTVDSEVEKLFEITILTPDGKSYKSNLVLNGDSSKLVTGITQFPDDFNNSDESQSDYNTT</sequence>
<protein>
    <submittedName>
        <fullName evidence="1">Uncharacterized protein</fullName>
    </submittedName>
</protein>
<accession>I3CZK5</accession>
<organism evidence="1 2">
    <name type="scientific">Candidatus Nitrosopumilus salarius BD31</name>
    <dbReference type="NCBI Taxonomy" id="859350"/>
    <lineage>
        <taxon>Archaea</taxon>
        <taxon>Nitrososphaerota</taxon>
        <taxon>Nitrososphaeria</taxon>
        <taxon>Nitrosopumilales</taxon>
        <taxon>Nitrosopumilaceae</taxon>
        <taxon>Nitrosopumilus</taxon>
    </lineage>
</organism>
<evidence type="ECO:0000313" key="2">
    <source>
        <dbReference type="Proteomes" id="UP000003423"/>
    </source>
</evidence>
<proteinExistence type="predicted"/>